<dbReference type="SUPFAM" id="SSF48452">
    <property type="entry name" value="TPR-like"/>
    <property type="match status" value="1"/>
</dbReference>
<organism evidence="1 2">
    <name type="scientific">Nocardiopsis changdeensis</name>
    <dbReference type="NCBI Taxonomy" id="2831969"/>
    <lineage>
        <taxon>Bacteria</taxon>
        <taxon>Bacillati</taxon>
        <taxon>Actinomycetota</taxon>
        <taxon>Actinomycetes</taxon>
        <taxon>Streptosporangiales</taxon>
        <taxon>Nocardiopsidaceae</taxon>
        <taxon>Nocardiopsis</taxon>
    </lineage>
</organism>
<reference evidence="2" key="1">
    <citation type="submission" date="2021-05" db="EMBL/GenBank/DDBJ databases">
        <title>Direct Submission.</title>
        <authorList>
            <person name="Li K."/>
            <person name="Gao J."/>
        </authorList>
    </citation>
    <scope>NUCLEOTIDE SEQUENCE [LARGE SCALE GENOMIC DNA]</scope>
    <source>
        <strain evidence="2">Mg02</strain>
        <plasmid evidence="2">unnamed4</plasmid>
    </source>
</reference>
<accession>A0A975KS42</accession>
<keyword evidence="2" id="KW-1185">Reference proteome</keyword>
<gene>
    <name evidence="1" type="ORF">KGD84_32860</name>
</gene>
<evidence type="ECO:0000313" key="1">
    <source>
        <dbReference type="EMBL" id="QUX26490.1"/>
    </source>
</evidence>
<dbReference type="EMBL" id="CP074136">
    <property type="protein sequence ID" value="QUX26490.1"/>
    <property type="molecule type" value="Genomic_DNA"/>
</dbReference>
<dbReference type="Proteomes" id="UP000676079">
    <property type="component" value="Plasmid unnamed4"/>
</dbReference>
<geneLocation type="plasmid" evidence="1 2">
    <name>unnamed4</name>
</geneLocation>
<evidence type="ECO:0008006" key="3">
    <source>
        <dbReference type="Google" id="ProtNLM"/>
    </source>
</evidence>
<dbReference type="InterPro" id="IPR011990">
    <property type="entry name" value="TPR-like_helical_dom_sf"/>
</dbReference>
<name>A0A975KS42_9ACTN</name>
<keyword evidence="1" id="KW-0614">Plasmid</keyword>
<sequence length="437" mass="46528">MHGRLAALLDTMGPGHARVAALATAHPGPTLTAATLAALADTTVATAREVLATLVAAGAADERGTATEQAHARYALAGQARPVLAARADPDDVDRALDRLAEHYRLRAAAADVQLNPWRWRADEDGAARAHTAQDQNGGPWFADEGAALGWVAAELADLAALATRLAEEGHPAPWWLADHLATALVALKPWEVMATLYRAGLAAAQDEGHQVATALMLQRVATITDDPDARKRHLDRALILYTAAGHHPGMASALQTLGDHAAQTRDLERAGELYRESIDAHRHIGRARGAAISERKLGEALARQGRLVDALALFTRARTTLTGLPDADLYQAGRCTQAAAATLLDGDPDPATLKATEDMLRRSLADAARGGRIHQQAGMHHQLSRIAARRGDTAAARAELVRARELMEATGHPDLEQITQDLHALEDPHHGKDASR</sequence>
<proteinExistence type="predicted"/>
<evidence type="ECO:0000313" key="2">
    <source>
        <dbReference type="Proteomes" id="UP000676079"/>
    </source>
</evidence>
<protein>
    <recommendedName>
        <fullName evidence="3">Tetratricopeptide repeat protein</fullName>
    </recommendedName>
</protein>
<dbReference type="RefSeq" id="WP_220566069.1">
    <property type="nucleotide sequence ID" value="NZ_CP074136.1"/>
</dbReference>
<dbReference type="Gene3D" id="1.25.40.10">
    <property type="entry name" value="Tetratricopeptide repeat domain"/>
    <property type="match status" value="1"/>
</dbReference>